<name>A0A0K0FD51_STRVS</name>
<dbReference type="WBParaSite" id="SVE_0676900.1">
    <property type="protein sequence ID" value="SVE_0676900.1"/>
    <property type="gene ID" value="SVE_0676900"/>
</dbReference>
<proteinExistence type="predicted"/>
<keyword evidence="1" id="KW-1185">Reference proteome</keyword>
<evidence type="ECO:0000313" key="2">
    <source>
        <dbReference type="WBParaSite" id="SVE_0676900.1"/>
    </source>
</evidence>
<evidence type="ECO:0000313" key="1">
    <source>
        <dbReference type="Proteomes" id="UP000035680"/>
    </source>
</evidence>
<protein>
    <submittedName>
        <fullName evidence="2">Helitron_like_N domain-containing protein</fullName>
    </submittedName>
</protein>
<organism evidence="1 2">
    <name type="scientific">Strongyloides venezuelensis</name>
    <name type="common">Threadworm</name>
    <dbReference type="NCBI Taxonomy" id="75913"/>
    <lineage>
        <taxon>Eukaryota</taxon>
        <taxon>Metazoa</taxon>
        <taxon>Ecdysozoa</taxon>
        <taxon>Nematoda</taxon>
        <taxon>Chromadorea</taxon>
        <taxon>Rhabditida</taxon>
        <taxon>Tylenchina</taxon>
        <taxon>Panagrolaimomorpha</taxon>
        <taxon>Strongyloidoidea</taxon>
        <taxon>Strongyloididae</taxon>
        <taxon>Strongyloides</taxon>
    </lineage>
</organism>
<accession>A0A0K0FD51</accession>
<sequence length="202" mass="23936">MGRDKIYENMGRDYIASLSHLGGDNNDGKQLRRILANFIIHTFRSHFLGGTKEKNSKCIEDVKIYVGVNPSRLNRIDHFDIVRNFKEFKKIWRNVDFEAPHEEREEDYYIHSRNLQGDNINIEFRNLCFLTTGYDYDESESKPYSFWHRKPLRTQQRQEMLTRLVALFDIFCNLTEAMSKDPDYKDHGTAILTVRVGNCKFL</sequence>
<dbReference type="Proteomes" id="UP000035680">
    <property type="component" value="Unassembled WGS sequence"/>
</dbReference>
<dbReference type="AlphaFoldDB" id="A0A0K0FD51"/>
<reference evidence="1" key="1">
    <citation type="submission" date="2014-07" db="EMBL/GenBank/DDBJ databases">
        <authorList>
            <person name="Martin A.A"/>
            <person name="De Silva N."/>
        </authorList>
    </citation>
    <scope>NUCLEOTIDE SEQUENCE</scope>
</reference>
<reference evidence="2" key="2">
    <citation type="submission" date="2015-08" db="UniProtKB">
        <authorList>
            <consortium name="WormBaseParasite"/>
        </authorList>
    </citation>
    <scope>IDENTIFICATION</scope>
</reference>